<dbReference type="GO" id="GO:0016226">
    <property type="term" value="P:iron-sulfur cluster assembly"/>
    <property type="evidence" value="ECO:0007669"/>
    <property type="project" value="TreeGrafter"/>
</dbReference>
<evidence type="ECO:0000256" key="1">
    <source>
        <dbReference type="ARBA" id="ARBA00022946"/>
    </source>
</evidence>
<dbReference type="InterPro" id="IPR017703">
    <property type="entry name" value="YgfZ/GCV_T_CS"/>
</dbReference>
<keyword evidence="1" id="KW-0809">Transit peptide</keyword>
<dbReference type="RefSeq" id="WP_155445735.1">
    <property type="nucleotide sequence ID" value="NZ_JAOQNR010000004.1"/>
</dbReference>
<accession>A0A6N8DKD8</accession>
<dbReference type="OrthoDB" id="9796287at2"/>
<dbReference type="PANTHER" id="PTHR22602:SF0">
    <property type="entry name" value="TRANSFERASE CAF17, MITOCHONDRIAL-RELATED"/>
    <property type="match status" value="1"/>
</dbReference>
<dbReference type="InterPro" id="IPR027266">
    <property type="entry name" value="TrmE/GcvT-like"/>
</dbReference>
<protein>
    <submittedName>
        <fullName evidence="4">Folate-binding protein</fullName>
    </submittedName>
</protein>
<proteinExistence type="predicted"/>
<evidence type="ECO:0000313" key="5">
    <source>
        <dbReference type="Proteomes" id="UP000439113"/>
    </source>
</evidence>
<sequence>MKAAKLSDRGLVRVSGPEARGFLQGLVTGNVLTLEPGEARWAALLSPQGKILFDFLMSVDGDALLLDVKADKVAELAKRLTLYKLRAKVEIANVGADFVVIALYGGPVGEGATDSRHAEMGARLIVPAAGADAALLTLGGDHGAADYAAHRIALGIPEGGVDFAYGDAFPAEADMDLFNGVDFKKGCFVGQEVVARMHYRSTVRTRVTKVLLLDGAAPAPGAPITAGDKSVGTMGSSANGVGLALLRLDRVEEAAQAGLPLKSGETELRPA</sequence>
<dbReference type="EMBL" id="WNKS01000005">
    <property type="protein sequence ID" value="MTV31050.1"/>
    <property type="molecule type" value="Genomic_DNA"/>
</dbReference>
<evidence type="ECO:0000259" key="3">
    <source>
        <dbReference type="Pfam" id="PF25455"/>
    </source>
</evidence>
<dbReference type="PANTHER" id="PTHR22602">
    <property type="entry name" value="TRANSFERASE CAF17, MITOCHONDRIAL-RELATED"/>
    <property type="match status" value="1"/>
</dbReference>
<dbReference type="PIRSF" id="PIRSF006487">
    <property type="entry name" value="GcvT"/>
    <property type="match status" value="1"/>
</dbReference>
<evidence type="ECO:0000313" key="4">
    <source>
        <dbReference type="EMBL" id="MTV31050.1"/>
    </source>
</evidence>
<gene>
    <name evidence="4" type="ORF">GJ654_08585</name>
</gene>
<dbReference type="NCBIfam" id="TIGR03317">
    <property type="entry name" value="ygfZ_signature"/>
    <property type="match status" value="1"/>
</dbReference>
<dbReference type="Pfam" id="PF25455">
    <property type="entry name" value="Beta-barrel_CAF17_C"/>
    <property type="match status" value="1"/>
</dbReference>
<dbReference type="Proteomes" id="UP000439113">
    <property type="component" value="Unassembled WGS sequence"/>
</dbReference>
<feature type="domain" description="CAF17 C-terminal" evidence="3">
    <location>
        <begin position="204"/>
        <end position="270"/>
    </location>
</feature>
<dbReference type="InterPro" id="IPR006222">
    <property type="entry name" value="GCVT_N"/>
</dbReference>
<dbReference type="InterPro" id="IPR057460">
    <property type="entry name" value="CAF17_C"/>
</dbReference>
<dbReference type="SUPFAM" id="SSF103025">
    <property type="entry name" value="Folate-binding domain"/>
    <property type="match status" value="1"/>
</dbReference>
<feature type="domain" description="GCVT N-terminal" evidence="2">
    <location>
        <begin position="10"/>
        <end position="105"/>
    </location>
</feature>
<dbReference type="InterPro" id="IPR045179">
    <property type="entry name" value="YgfZ/GcvT"/>
</dbReference>
<dbReference type="AlphaFoldDB" id="A0A6N8DKD8"/>
<evidence type="ECO:0000259" key="2">
    <source>
        <dbReference type="Pfam" id="PF01571"/>
    </source>
</evidence>
<comment type="caution">
    <text evidence="4">The sequence shown here is derived from an EMBL/GenBank/DDBJ whole genome shotgun (WGS) entry which is preliminary data.</text>
</comment>
<name>A0A6N8DKD8_RHOAC</name>
<dbReference type="Pfam" id="PF01571">
    <property type="entry name" value="GCV_T"/>
    <property type="match status" value="1"/>
</dbReference>
<reference evidence="4 5" key="1">
    <citation type="submission" date="2019-11" db="EMBL/GenBank/DDBJ databases">
        <title>Whole-genome sequence of a Rhodoblastus acidophilus DSM 142.</title>
        <authorList>
            <person name="Kyndt J.A."/>
            <person name="Meyer T.E."/>
        </authorList>
    </citation>
    <scope>NUCLEOTIDE SEQUENCE [LARGE SCALE GENOMIC DNA]</scope>
    <source>
        <strain evidence="4 5">DSM 142</strain>
    </source>
</reference>
<dbReference type="Gene3D" id="3.30.1360.120">
    <property type="entry name" value="Probable tRNA modification gtpase trme, domain 1"/>
    <property type="match status" value="2"/>
</dbReference>
<organism evidence="4 5">
    <name type="scientific">Rhodoblastus acidophilus</name>
    <name type="common">Rhodopseudomonas acidophila</name>
    <dbReference type="NCBI Taxonomy" id="1074"/>
    <lineage>
        <taxon>Bacteria</taxon>
        <taxon>Pseudomonadati</taxon>
        <taxon>Pseudomonadota</taxon>
        <taxon>Alphaproteobacteria</taxon>
        <taxon>Hyphomicrobiales</taxon>
        <taxon>Rhodoblastaceae</taxon>
        <taxon>Rhodoblastus</taxon>
    </lineage>
</organism>